<protein>
    <submittedName>
        <fullName evidence="2">Uncharacterized protein</fullName>
    </submittedName>
</protein>
<keyword evidence="1" id="KW-0732">Signal</keyword>
<dbReference type="EMBL" id="JRPN01000014">
    <property type="protein sequence ID" value="KGT79173.1"/>
    <property type="molecule type" value="Genomic_DNA"/>
</dbReference>
<dbReference type="AlphaFoldDB" id="A0A0A3YZV3"/>
<reference evidence="2 3" key="1">
    <citation type="submission" date="2014-09" db="EMBL/GenBank/DDBJ databases">
        <title>Draft genome of Bradyrhizobium japonicum Is-34.</title>
        <authorList>
            <person name="Tsurumaru H."/>
            <person name="Yamakawa T."/>
            <person name="Hashimoto S."/>
            <person name="Okizaki K."/>
            <person name="Kanesaki Y."/>
            <person name="Yoshikawa H."/>
            <person name="Yajima S."/>
        </authorList>
    </citation>
    <scope>NUCLEOTIDE SEQUENCE [LARGE SCALE GENOMIC DNA]</scope>
    <source>
        <strain evidence="2 3">Is-34</strain>
    </source>
</reference>
<name>A0A0A3YZV3_BRAJP</name>
<organism evidence="2 3">
    <name type="scientific">Bradyrhizobium japonicum</name>
    <dbReference type="NCBI Taxonomy" id="375"/>
    <lineage>
        <taxon>Bacteria</taxon>
        <taxon>Pseudomonadati</taxon>
        <taxon>Pseudomonadota</taxon>
        <taxon>Alphaproteobacteria</taxon>
        <taxon>Hyphomicrobiales</taxon>
        <taxon>Nitrobacteraceae</taxon>
        <taxon>Bradyrhizobium</taxon>
    </lineage>
</organism>
<dbReference type="Proteomes" id="UP000030377">
    <property type="component" value="Unassembled WGS sequence"/>
</dbReference>
<comment type="caution">
    <text evidence="2">The sequence shown here is derived from an EMBL/GenBank/DDBJ whole genome shotgun (WGS) entry which is preliminary data.</text>
</comment>
<accession>A0A0A3YZV3</accession>
<evidence type="ECO:0000313" key="3">
    <source>
        <dbReference type="Proteomes" id="UP000030377"/>
    </source>
</evidence>
<feature type="signal peptide" evidence="1">
    <location>
        <begin position="1"/>
        <end position="23"/>
    </location>
</feature>
<dbReference type="RefSeq" id="WP_041955966.1">
    <property type="nucleotide sequence ID" value="NZ_JANUDC010000001.1"/>
</dbReference>
<evidence type="ECO:0000313" key="2">
    <source>
        <dbReference type="EMBL" id="KGT79173.1"/>
    </source>
</evidence>
<feature type="chain" id="PRO_5002017969" evidence="1">
    <location>
        <begin position="24"/>
        <end position="181"/>
    </location>
</feature>
<proteinExistence type="predicted"/>
<sequence>MRRVVRFALAGITLLALASAAGAEEDNSALLVDLFAKICAPKPARPSQVERIAGSLGFVSDGGPITAEMERGPKIDILYSAKLIRRGERLGSMTVYFAGPDDGPSVTCSVSAVGVSADTLPGLIETSLKARERIDEPSNDDNHRRASWHVGAGSGEALEMSVWRTSPHRGSISINYFATKR</sequence>
<gene>
    <name evidence="2" type="ORF">MA20_17720</name>
</gene>
<evidence type="ECO:0000256" key="1">
    <source>
        <dbReference type="SAM" id="SignalP"/>
    </source>
</evidence>